<feature type="transmembrane region" description="Helical" evidence="7">
    <location>
        <begin position="104"/>
        <end position="130"/>
    </location>
</feature>
<feature type="domain" description="TRAP C4-dicarboxylate transport system permease DctM subunit" evidence="8">
    <location>
        <begin position="5"/>
        <end position="160"/>
    </location>
</feature>
<keyword evidence="6 7" id="KW-0472">Membrane</keyword>
<keyword evidence="5 7" id="KW-1133">Transmembrane helix</keyword>
<dbReference type="EMBL" id="JAUSTR010000019">
    <property type="protein sequence ID" value="MDQ0163600.1"/>
    <property type="molecule type" value="Genomic_DNA"/>
</dbReference>
<evidence type="ECO:0000256" key="7">
    <source>
        <dbReference type="SAM" id="Phobius"/>
    </source>
</evidence>
<evidence type="ECO:0000256" key="1">
    <source>
        <dbReference type="ARBA" id="ARBA00004429"/>
    </source>
</evidence>
<keyword evidence="10" id="KW-1185">Reference proteome</keyword>
<evidence type="ECO:0000313" key="9">
    <source>
        <dbReference type="EMBL" id="MDQ0163600.1"/>
    </source>
</evidence>
<accession>A0ABT9VRI3</accession>
<dbReference type="Pfam" id="PF06808">
    <property type="entry name" value="DctM"/>
    <property type="match status" value="1"/>
</dbReference>
<dbReference type="InterPro" id="IPR010656">
    <property type="entry name" value="DctM"/>
</dbReference>
<protein>
    <submittedName>
        <fullName evidence="9">TRAP-type C4-dicarboxylate transport system permease large subunit</fullName>
    </submittedName>
</protein>
<keyword evidence="3" id="KW-0997">Cell inner membrane</keyword>
<comment type="subcellular location">
    <subcellularLocation>
        <location evidence="1">Cell inner membrane</location>
        <topology evidence="1">Multi-pass membrane protein</topology>
    </subcellularLocation>
</comment>
<feature type="transmembrane region" description="Helical" evidence="7">
    <location>
        <begin position="22"/>
        <end position="42"/>
    </location>
</feature>
<keyword evidence="4 7" id="KW-0812">Transmembrane</keyword>
<evidence type="ECO:0000256" key="3">
    <source>
        <dbReference type="ARBA" id="ARBA00022519"/>
    </source>
</evidence>
<dbReference type="Proteomes" id="UP001225646">
    <property type="component" value="Unassembled WGS sequence"/>
</dbReference>
<comment type="caution">
    <text evidence="9">The sequence shown here is derived from an EMBL/GenBank/DDBJ whole genome shotgun (WGS) entry which is preliminary data.</text>
</comment>
<name>A0ABT9VRI3_9BACI</name>
<reference evidence="9 10" key="1">
    <citation type="submission" date="2023-07" db="EMBL/GenBank/DDBJ databases">
        <title>Genomic Encyclopedia of Type Strains, Phase IV (KMG-IV): sequencing the most valuable type-strain genomes for metagenomic binning, comparative biology and taxonomic classification.</title>
        <authorList>
            <person name="Goeker M."/>
        </authorList>
    </citation>
    <scope>NUCLEOTIDE SEQUENCE [LARGE SCALE GENOMIC DNA]</scope>
    <source>
        <strain evidence="9 10">DSM 19092</strain>
    </source>
</reference>
<evidence type="ECO:0000256" key="5">
    <source>
        <dbReference type="ARBA" id="ARBA00022989"/>
    </source>
</evidence>
<dbReference type="PANTHER" id="PTHR33362">
    <property type="entry name" value="SIALIC ACID TRAP TRANSPORTER PERMEASE PROTEIN SIAT-RELATED"/>
    <property type="match status" value="1"/>
</dbReference>
<proteinExistence type="predicted"/>
<evidence type="ECO:0000256" key="2">
    <source>
        <dbReference type="ARBA" id="ARBA00022475"/>
    </source>
</evidence>
<gene>
    <name evidence="9" type="ORF">J2S06_002706</name>
</gene>
<evidence type="ECO:0000313" key="10">
    <source>
        <dbReference type="Proteomes" id="UP001225646"/>
    </source>
</evidence>
<keyword evidence="2" id="KW-1003">Cell membrane</keyword>
<dbReference type="InterPro" id="IPR004681">
    <property type="entry name" value="TRAP_DctM"/>
</dbReference>
<organism evidence="9 10">
    <name type="scientific">Aeribacillus alveayuensis</name>
    <dbReference type="NCBI Taxonomy" id="279215"/>
    <lineage>
        <taxon>Bacteria</taxon>
        <taxon>Bacillati</taxon>
        <taxon>Bacillota</taxon>
        <taxon>Bacilli</taxon>
        <taxon>Bacillales</taxon>
        <taxon>Bacillaceae</taxon>
        <taxon>Aeribacillus</taxon>
    </lineage>
</organism>
<evidence type="ECO:0000259" key="8">
    <source>
        <dbReference type="Pfam" id="PF06808"/>
    </source>
</evidence>
<evidence type="ECO:0000256" key="4">
    <source>
        <dbReference type="ARBA" id="ARBA00022692"/>
    </source>
</evidence>
<feature type="transmembrane region" description="Helical" evidence="7">
    <location>
        <begin position="142"/>
        <end position="164"/>
    </location>
</feature>
<evidence type="ECO:0000256" key="6">
    <source>
        <dbReference type="ARBA" id="ARBA00023136"/>
    </source>
</evidence>
<sequence length="177" mass="19067">MAALALGKVNISFLRDSLTETIKLTGMVMLIMIGAQIFGRFVSLSMLPRNLISILAPIMDMPALVLIVISVLLFVMFMFIEGAAVILMSIPVLLPIITELQVDLLWFGVFVGVICTIGLITPPVGLSVYAVAGVSKIKSDSIFRVGMVFATAALVIVCGIMILYPDIVTFLPDSMDQ</sequence>
<feature type="transmembrane region" description="Helical" evidence="7">
    <location>
        <begin position="63"/>
        <end position="92"/>
    </location>
</feature>